<dbReference type="EC" id="4.6.1.-" evidence="3"/>
<keyword evidence="3" id="KW-0456">Lyase</keyword>
<keyword evidence="4" id="KW-1185">Reference proteome</keyword>
<dbReference type="CDD" id="cd07302">
    <property type="entry name" value="CHD"/>
    <property type="match status" value="1"/>
</dbReference>
<dbReference type="Pfam" id="PF00211">
    <property type="entry name" value="Guanylate_cyc"/>
    <property type="match status" value="1"/>
</dbReference>
<dbReference type="Proteomes" id="UP001172083">
    <property type="component" value="Unassembled WGS sequence"/>
</dbReference>
<evidence type="ECO:0000256" key="1">
    <source>
        <dbReference type="SAM" id="Phobius"/>
    </source>
</evidence>
<feature type="transmembrane region" description="Helical" evidence="1">
    <location>
        <begin position="139"/>
        <end position="158"/>
    </location>
</feature>
<proteinExistence type="predicted"/>
<dbReference type="EMBL" id="JAUJEB010000003">
    <property type="protein sequence ID" value="MDN5213405.1"/>
    <property type="molecule type" value="Genomic_DNA"/>
</dbReference>
<organism evidence="3 4">
    <name type="scientific">Agaribacillus aureus</name>
    <dbReference type="NCBI Taxonomy" id="3051825"/>
    <lineage>
        <taxon>Bacteria</taxon>
        <taxon>Pseudomonadati</taxon>
        <taxon>Bacteroidota</taxon>
        <taxon>Cytophagia</taxon>
        <taxon>Cytophagales</taxon>
        <taxon>Splendidivirgaceae</taxon>
        <taxon>Agaribacillus</taxon>
    </lineage>
</organism>
<evidence type="ECO:0000313" key="4">
    <source>
        <dbReference type="Proteomes" id="UP001172083"/>
    </source>
</evidence>
<dbReference type="Gene3D" id="3.30.70.1230">
    <property type="entry name" value="Nucleotide cyclase"/>
    <property type="match status" value="1"/>
</dbReference>
<feature type="domain" description="Guanylate cyclase" evidence="2">
    <location>
        <begin position="184"/>
        <end position="314"/>
    </location>
</feature>
<keyword evidence="1" id="KW-0472">Membrane</keyword>
<keyword evidence="1" id="KW-0812">Transmembrane</keyword>
<protein>
    <submittedName>
        <fullName evidence="3">Adenylate/guanylate cyclase domain-containing protein</fullName>
        <ecNumber evidence="3">4.6.1.-</ecNumber>
    </submittedName>
</protein>
<dbReference type="InterPro" id="IPR050697">
    <property type="entry name" value="Adenylyl/Guanylyl_Cyclase_3/4"/>
</dbReference>
<dbReference type="InterPro" id="IPR029787">
    <property type="entry name" value="Nucleotide_cyclase"/>
</dbReference>
<dbReference type="InterPro" id="IPR001054">
    <property type="entry name" value="A/G_cyclase"/>
</dbReference>
<accession>A0ABT8L6L9</accession>
<gene>
    <name evidence="3" type="ORF">QQ020_15145</name>
</gene>
<dbReference type="GO" id="GO:0016829">
    <property type="term" value="F:lyase activity"/>
    <property type="evidence" value="ECO:0007669"/>
    <property type="project" value="UniProtKB-KW"/>
</dbReference>
<dbReference type="PANTHER" id="PTHR43081:SF1">
    <property type="entry name" value="ADENYLATE CYCLASE, TERMINAL-DIFFERENTIATION SPECIFIC"/>
    <property type="match status" value="1"/>
</dbReference>
<comment type="caution">
    <text evidence="3">The sequence shown here is derived from an EMBL/GenBank/DDBJ whole genome shotgun (WGS) entry which is preliminary data.</text>
</comment>
<sequence length="363" mass="41820">MRLPLTNTFKSQLSKILWITISWTFVSIFHFFTIYASLIDLGRDISDMEPWLYFYGSLFTGILAGILGGSGVVFYWEKWLRTKNYGWSLWSILWTYTVIYFIVGIPAGIFVTSGELGLPFYHRDTLQSVWSDMITVGSLHSYFLWLFIVIATLIVLLVNDKYGPGVFRDFLLGKYFHPKREERIFMFLDLRSSTTIAEKLGEKRYFNFLRDIFERATPSILDAKGEIYQYVGDEIVISWPMPAGVANANCLHCFFKIQEALLLKTDYFKETYDGIVPEFKAGLHYGHVMAGEIGVVKRDIAFSGDVLNTTARIQEKCNELGVNILLSDYLLDKLKLPSNTFAPKRMGDMELRGKRQKVMLFTL</sequence>
<feature type="transmembrane region" description="Helical" evidence="1">
    <location>
        <begin position="16"/>
        <end position="39"/>
    </location>
</feature>
<evidence type="ECO:0000259" key="2">
    <source>
        <dbReference type="PROSITE" id="PS50125"/>
    </source>
</evidence>
<keyword evidence="1" id="KW-1133">Transmembrane helix</keyword>
<dbReference type="RefSeq" id="WP_346758745.1">
    <property type="nucleotide sequence ID" value="NZ_JAUJEB010000003.1"/>
</dbReference>
<feature type="transmembrane region" description="Helical" evidence="1">
    <location>
        <begin position="88"/>
        <end position="111"/>
    </location>
</feature>
<feature type="transmembrane region" description="Helical" evidence="1">
    <location>
        <begin position="51"/>
        <end position="76"/>
    </location>
</feature>
<evidence type="ECO:0000313" key="3">
    <source>
        <dbReference type="EMBL" id="MDN5213405.1"/>
    </source>
</evidence>
<dbReference type="PANTHER" id="PTHR43081">
    <property type="entry name" value="ADENYLATE CYCLASE, TERMINAL-DIFFERENTIATION SPECIFIC-RELATED"/>
    <property type="match status" value="1"/>
</dbReference>
<dbReference type="PROSITE" id="PS50125">
    <property type="entry name" value="GUANYLATE_CYCLASE_2"/>
    <property type="match status" value="1"/>
</dbReference>
<name>A0ABT8L6L9_9BACT</name>
<reference evidence="3" key="1">
    <citation type="submission" date="2023-06" db="EMBL/GenBank/DDBJ databases">
        <title>Genomic of Agaribacillus aureum.</title>
        <authorList>
            <person name="Wang G."/>
        </authorList>
    </citation>
    <scope>NUCLEOTIDE SEQUENCE</scope>
    <source>
        <strain evidence="3">BMA12</strain>
    </source>
</reference>
<dbReference type="SUPFAM" id="SSF55073">
    <property type="entry name" value="Nucleotide cyclase"/>
    <property type="match status" value="1"/>
</dbReference>